<evidence type="ECO:0000313" key="5">
    <source>
        <dbReference type="Proteomes" id="UP000261520"/>
    </source>
</evidence>
<evidence type="ECO:0000256" key="1">
    <source>
        <dbReference type="ARBA" id="ARBA00004496"/>
    </source>
</evidence>
<evidence type="ECO:0000313" key="4">
    <source>
        <dbReference type="Ensembl" id="ENSPMGP00000015289.1"/>
    </source>
</evidence>
<dbReference type="Pfam" id="PF03148">
    <property type="entry name" value="Tektin"/>
    <property type="match status" value="1"/>
</dbReference>
<feature type="region of interest" description="Disordered" evidence="3">
    <location>
        <begin position="151"/>
        <end position="173"/>
    </location>
</feature>
<dbReference type="STRING" id="409849.ENSPMGP00000015289"/>
<accession>A0A3B4AF78</accession>
<dbReference type="PANTHER" id="PTHR35081">
    <property type="entry name" value="COILED-COIL DOMAIN-CONTAINING PROTEIN 105"/>
    <property type="match status" value="1"/>
</dbReference>
<dbReference type="InterPro" id="IPR048256">
    <property type="entry name" value="Tektin-like"/>
</dbReference>
<dbReference type="AlphaFoldDB" id="A0A3B4AF78"/>
<evidence type="ECO:0000256" key="2">
    <source>
        <dbReference type="ARBA" id="ARBA00022490"/>
    </source>
</evidence>
<keyword evidence="5" id="KW-1185">Reference proteome</keyword>
<reference evidence="4" key="2">
    <citation type="submission" date="2025-09" db="UniProtKB">
        <authorList>
            <consortium name="Ensembl"/>
        </authorList>
    </citation>
    <scope>IDENTIFICATION</scope>
</reference>
<evidence type="ECO:0000256" key="3">
    <source>
        <dbReference type="SAM" id="MobiDB-lite"/>
    </source>
</evidence>
<dbReference type="Ensembl" id="ENSPMGT00000016301.1">
    <property type="protein sequence ID" value="ENSPMGP00000015289.1"/>
    <property type="gene ID" value="ENSPMGG00000012526.1"/>
</dbReference>
<protein>
    <submittedName>
        <fullName evidence="4">Uncharacterized protein</fullName>
    </submittedName>
</protein>
<dbReference type="PANTHER" id="PTHR35081:SF1">
    <property type="entry name" value="COILED-COIL DOMAIN-CONTAINING PROTEIN 105"/>
    <property type="match status" value="1"/>
</dbReference>
<name>A0A3B4AF78_9GOBI</name>
<dbReference type="GO" id="GO:0005737">
    <property type="term" value="C:cytoplasm"/>
    <property type="evidence" value="ECO:0007669"/>
    <property type="project" value="UniProtKB-SubCell"/>
</dbReference>
<dbReference type="InterPro" id="IPR038949">
    <property type="entry name" value="TEKTL1"/>
</dbReference>
<sequence length="318" mass="34621">MEVQALPLGSVTVGAASWRDGTARAVRRAERLVRQTRLFFTFSSVEIGNSNDPNDSSEGVEFFFLTPLKSPLLQLLSCSRRSAGGAPFPGTALREACAGASVATAGGYMRAVRCVEAELRTEAGRVAQEAGRLQRERGLLEQTLRSLRSHLGLNRSSSRHRTKRDTRESVTDGADELLQCERRELLHLKQELEETLSSTLTQIQSLSLSSRRLLSCASERALVLELLPLSGSGKTKGGASRGASRGATGGASRGCKEALDSSCSCLKESQRLRQTIRQKLSSALLRQRAVQQMVNDGLLKKVAETISLQEERQLHDSL</sequence>
<organism evidence="4 5">
    <name type="scientific">Periophthalmus magnuspinnatus</name>
    <dbReference type="NCBI Taxonomy" id="409849"/>
    <lineage>
        <taxon>Eukaryota</taxon>
        <taxon>Metazoa</taxon>
        <taxon>Chordata</taxon>
        <taxon>Craniata</taxon>
        <taxon>Vertebrata</taxon>
        <taxon>Euteleostomi</taxon>
        <taxon>Actinopterygii</taxon>
        <taxon>Neopterygii</taxon>
        <taxon>Teleostei</taxon>
        <taxon>Neoteleostei</taxon>
        <taxon>Acanthomorphata</taxon>
        <taxon>Gobiaria</taxon>
        <taxon>Gobiiformes</taxon>
        <taxon>Gobioidei</taxon>
        <taxon>Gobiidae</taxon>
        <taxon>Oxudercinae</taxon>
        <taxon>Periophthalmus</taxon>
    </lineage>
</organism>
<reference evidence="4" key="1">
    <citation type="submission" date="2025-08" db="UniProtKB">
        <authorList>
            <consortium name="Ensembl"/>
        </authorList>
    </citation>
    <scope>IDENTIFICATION</scope>
</reference>
<comment type="subcellular location">
    <subcellularLocation>
        <location evidence="1">Cytoplasm</location>
    </subcellularLocation>
</comment>
<feature type="region of interest" description="Disordered" evidence="3">
    <location>
        <begin position="232"/>
        <end position="254"/>
    </location>
</feature>
<dbReference type="Proteomes" id="UP000261520">
    <property type="component" value="Unplaced"/>
</dbReference>
<dbReference type="GO" id="GO:0005929">
    <property type="term" value="C:cilium"/>
    <property type="evidence" value="ECO:0007669"/>
    <property type="project" value="UniProtKB-ARBA"/>
</dbReference>
<proteinExistence type="predicted"/>
<keyword evidence="2" id="KW-0963">Cytoplasm</keyword>